<dbReference type="PANTHER" id="PTHR33361">
    <property type="entry name" value="GLR0591 PROTEIN"/>
    <property type="match status" value="1"/>
</dbReference>
<organism evidence="2 3">
    <name type="scientific">Pendulispora albinea</name>
    <dbReference type="NCBI Taxonomy" id="2741071"/>
    <lineage>
        <taxon>Bacteria</taxon>
        <taxon>Pseudomonadati</taxon>
        <taxon>Myxococcota</taxon>
        <taxon>Myxococcia</taxon>
        <taxon>Myxococcales</taxon>
        <taxon>Sorangiineae</taxon>
        <taxon>Pendulisporaceae</taxon>
        <taxon>Pendulispora</taxon>
    </lineage>
</organism>
<accession>A0ABZ2M489</accession>
<feature type="signal peptide" evidence="1">
    <location>
        <begin position="1"/>
        <end position="27"/>
    </location>
</feature>
<feature type="chain" id="PRO_5046291547" evidence="1">
    <location>
        <begin position="28"/>
        <end position="609"/>
    </location>
</feature>
<reference evidence="2 3" key="1">
    <citation type="submission" date="2021-12" db="EMBL/GenBank/DDBJ databases">
        <title>Discovery of the Pendulisporaceae a myxobacterial family with distinct sporulation behavior and unique specialized metabolism.</title>
        <authorList>
            <person name="Garcia R."/>
            <person name="Popoff A."/>
            <person name="Bader C.D."/>
            <person name="Loehr J."/>
            <person name="Walesch S."/>
            <person name="Walt C."/>
            <person name="Boldt J."/>
            <person name="Bunk B."/>
            <person name="Haeckl F.J.F.P.J."/>
            <person name="Gunesch A.P."/>
            <person name="Birkelbach J."/>
            <person name="Nuebel U."/>
            <person name="Pietschmann T."/>
            <person name="Bach T."/>
            <person name="Mueller R."/>
        </authorList>
    </citation>
    <scope>NUCLEOTIDE SEQUENCE [LARGE SCALE GENOMIC DNA]</scope>
    <source>
        <strain evidence="2 3">MSr11954</strain>
    </source>
</reference>
<evidence type="ECO:0000313" key="3">
    <source>
        <dbReference type="Proteomes" id="UP001370348"/>
    </source>
</evidence>
<protein>
    <submittedName>
        <fullName evidence="2">DUF885 domain-containing protein</fullName>
    </submittedName>
</protein>
<keyword evidence="3" id="KW-1185">Reference proteome</keyword>
<dbReference type="EMBL" id="CP089984">
    <property type="protein sequence ID" value="WXB16242.1"/>
    <property type="molecule type" value="Genomic_DNA"/>
</dbReference>
<keyword evidence="1" id="KW-0732">Signal</keyword>
<evidence type="ECO:0000313" key="2">
    <source>
        <dbReference type="EMBL" id="WXB16242.1"/>
    </source>
</evidence>
<dbReference type="Proteomes" id="UP001370348">
    <property type="component" value="Chromosome"/>
</dbReference>
<gene>
    <name evidence="2" type="ORF">LZC94_02965</name>
</gene>
<evidence type="ECO:0000256" key="1">
    <source>
        <dbReference type="SAM" id="SignalP"/>
    </source>
</evidence>
<sequence length="609" mass="66374">MKRNSICGLFIPCLALLAACSSSPSQGPAPEGDGTEISRGVTSAALEDESDADLEELSTPRTIMRAVFDEAIRHRPVNAIFAGVRTYDALLDDLSEEEYCRHFRRMNKLAAKLATIDATKLSSGEQIALDIAKTRVRDARSAEKAVSYRWEVSPFDTVGNNWAYLASSTELRSRADVDAMIARYGQIPRAIGQHIRNLRTGLASGLTASRPVIERTISGYRTYQGLPAAEGSPFAALRFAANVSDADKQAWTAEVRKVVDDKVRPAMIRYADFLQNTVVPSARTTYGVGGLGAIGQAYYPDQIEVHVGRRFTPDEVHALGLQRVAELEPLMRRDLAALGIDEPTLAAGLAKLRELPESKPASVDEARAHAYEFLPRIYAKAWAEDTWGVPNPPPMQVQVLVGDRSAYYVIGSNTMTLSALSKPLYQFDGTVLHEAMHYLQDLVIRSATGEEPVSPYVATSGGSALSEGSAHYAEVLALDTTIYETGNPRLTALTRLSALGQLMLRAVRLVVDSGIHAKGWTREQTLAYMAERLDMSAGSIAFEADRYASWPGQAITYRLGAETIASEQARARAAMGERFSQSAYNRMVLGLFGGSVDLLKQKTDAFIAQ</sequence>
<dbReference type="RefSeq" id="WP_394825871.1">
    <property type="nucleotide sequence ID" value="NZ_CP089984.1"/>
</dbReference>
<dbReference type="Pfam" id="PF05960">
    <property type="entry name" value="DUF885"/>
    <property type="match status" value="1"/>
</dbReference>
<name>A0ABZ2M489_9BACT</name>
<proteinExistence type="predicted"/>
<dbReference type="PANTHER" id="PTHR33361:SF2">
    <property type="entry name" value="DUF885 DOMAIN-CONTAINING PROTEIN"/>
    <property type="match status" value="1"/>
</dbReference>
<dbReference type="InterPro" id="IPR010281">
    <property type="entry name" value="DUF885"/>
</dbReference>
<dbReference type="PROSITE" id="PS51257">
    <property type="entry name" value="PROKAR_LIPOPROTEIN"/>
    <property type="match status" value="1"/>
</dbReference>